<evidence type="ECO:0000256" key="7">
    <source>
        <dbReference type="ARBA" id="ARBA00023065"/>
    </source>
</evidence>
<gene>
    <name evidence="12" type="ORF">G4Y79_05380</name>
</gene>
<dbReference type="InterPro" id="IPR036291">
    <property type="entry name" value="NAD(P)-bd_dom_sf"/>
</dbReference>
<evidence type="ECO:0000313" key="12">
    <source>
        <dbReference type="EMBL" id="QPC83812.1"/>
    </source>
</evidence>
<dbReference type="PANTHER" id="PTHR32507:SF0">
    <property type="entry name" value="NA(+)_H(+) ANTIPORTER 2-RELATED"/>
    <property type="match status" value="1"/>
</dbReference>
<feature type="transmembrane region" description="Helical" evidence="9">
    <location>
        <begin position="367"/>
        <end position="385"/>
    </location>
</feature>
<keyword evidence="7" id="KW-0406">Ion transport</keyword>
<feature type="transmembrane region" description="Helical" evidence="9">
    <location>
        <begin position="151"/>
        <end position="171"/>
    </location>
</feature>
<keyword evidence="2" id="KW-0813">Transport</keyword>
<reference evidence="12 13" key="1">
    <citation type="submission" date="2020-02" db="EMBL/GenBank/DDBJ databases">
        <authorList>
            <person name="Zheng R.K."/>
            <person name="Sun C.M."/>
        </authorList>
    </citation>
    <scope>NUCLEOTIDE SEQUENCE [LARGE SCALE GENOMIC DNA]</scope>
    <source>
        <strain evidence="13">rifampicinis</strain>
    </source>
</reference>
<proteinExistence type="predicted"/>
<keyword evidence="6 9" id="KW-1133">Transmembrane helix</keyword>
<evidence type="ECO:0000259" key="10">
    <source>
        <dbReference type="Pfam" id="PF00999"/>
    </source>
</evidence>
<dbReference type="GO" id="GO:0006813">
    <property type="term" value="P:potassium ion transport"/>
    <property type="evidence" value="ECO:0007669"/>
    <property type="project" value="InterPro"/>
</dbReference>
<evidence type="ECO:0000256" key="9">
    <source>
        <dbReference type="SAM" id="Phobius"/>
    </source>
</evidence>
<feature type="transmembrane region" description="Helical" evidence="9">
    <location>
        <begin position="90"/>
        <end position="113"/>
    </location>
</feature>
<dbReference type="InterPro" id="IPR003148">
    <property type="entry name" value="RCK_N"/>
</dbReference>
<dbReference type="GO" id="GO:0005886">
    <property type="term" value="C:plasma membrane"/>
    <property type="evidence" value="ECO:0007669"/>
    <property type="project" value="UniProtKB-SubCell"/>
</dbReference>
<dbReference type="Gene3D" id="3.40.50.720">
    <property type="entry name" value="NAD(P)-binding Rossmann-like Domain"/>
    <property type="match status" value="1"/>
</dbReference>
<dbReference type="GO" id="GO:1902600">
    <property type="term" value="P:proton transmembrane transport"/>
    <property type="evidence" value="ECO:0007669"/>
    <property type="project" value="InterPro"/>
</dbReference>
<keyword evidence="5 9" id="KW-0812">Transmembrane</keyword>
<feature type="transmembrane region" description="Helical" evidence="9">
    <location>
        <begin position="6"/>
        <end position="25"/>
    </location>
</feature>
<dbReference type="EMBL" id="CP062983">
    <property type="protein sequence ID" value="QPC83812.1"/>
    <property type="molecule type" value="Genomic_DNA"/>
</dbReference>
<name>A0A7S8EBA5_9CHLR</name>
<evidence type="ECO:0000256" key="1">
    <source>
        <dbReference type="ARBA" id="ARBA00004651"/>
    </source>
</evidence>
<evidence type="ECO:0000256" key="3">
    <source>
        <dbReference type="ARBA" id="ARBA00022449"/>
    </source>
</evidence>
<feature type="transmembrane region" description="Helical" evidence="9">
    <location>
        <begin position="32"/>
        <end position="52"/>
    </location>
</feature>
<accession>A0A7S8EBA5</accession>
<evidence type="ECO:0000256" key="4">
    <source>
        <dbReference type="ARBA" id="ARBA00022475"/>
    </source>
</evidence>
<protein>
    <submittedName>
        <fullName evidence="12">Sodium:proton antiporter</fullName>
    </submittedName>
</protein>
<feature type="domain" description="Cation/H+ exchanger transmembrane" evidence="10">
    <location>
        <begin position="19"/>
        <end position="387"/>
    </location>
</feature>
<keyword evidence="3" id="KW-0050">Antiport</keyword>
<feature type="transmembrane region" description="Helical" evidence="9">
    <location>
        <begin position="119"/>
        <end position="139"/>
    </location>
</feature>
<dbReference type="SUPFAM" id="SSF51735">
    <property type="entry name" value="NAD(P)-binding Rossmann-fold domains"/>
    <property type="match status" value="1"/>
</dbReference>
<evidence type="ECO:0000259" key="11">
    <source>
        <dbReference type="Pfam" id="PF02254"/>
    </source>
</evidence>
<feature type="transmembrane region" description="Helical" evidence="9">
    <location>
        <begin position="334"/>
        <end position="355"/>
    </location>
</feature>
<sequence>MHTETILFEGALIIVLGIVAQWASWRLRLPSILFLLVTGILVGPITGILHINETMGELLFPFVSVSVAIILFEGGLSLRLKDLRGTEGVVRNLVTIGVLVTWAITGVAAYFLLGLNVAMSLLLGATLVVTGPTVIIPLLNQIRPSGRVSSILRWEGIIIDPVGAILALLVFEEIFVTNLQQGLALAAVTLVRTLLIGIIIGIITGNIIIELYRRYWVPDNLQNAGTLMFVIAAFALSNFLQAEAGLLTVTVMGIVMANQKRFNFQHVIEFKESLQVLLLGALFIMLSARMPRGALTQIASLETLLFVAIIIFIERPLAAFISTIGSDLTWRERLFIGWMAPRGIVAASVASIFALELVELEYPGAELLVPYTFAVIIGTVIVYSLSSGVVARRLGLSESNPQGLLIVGASEWVQQIALQIRSMGIRVLLTDTNQSNIDQASAHGLETYLGSVISEMALDEIDLSGLGRLVAMTPNSEVNALAAEHFENVFGHRNTYELPRPERDRRGGISPNIGGTPLFHSDTTYDYLQTQYMSGAQITTISANLFQNTADVLPLFVLTEDRELLIWTVDNPPRLLPTHKVIAFTNLHRLPEDFLDTQMPRSLPIPT</sequence>
<dbReference type="RefSeq" id="WP_195171876.1">
    <property type="nucleotide sequence ID" value="NZ_CP062983.1"/>
</dbReference>
<organism evidence="12 13">
    <name type="scientific">Phototrophicus methaneseepsis</name>
    <dbReference type="NCBI Taxonomy" id="2710758"/>
    <lineage>
        <taxon>Bacteria</taxon>
        <taxon>Bacillati</taxon>
        <taxon>Chloroflexota</taxon>
        <taxon>Candidatus Thermofontia</taxon>
        <taxon>Phototrophicales</taxon>
        <taxon>Phototrophicaceae</taxon>
        <taxon>Phototrophicus</taxon>
    </lineage>
</organism>
<evidence type="ECO:0000256" key="2">
    <source>
        <dbReference type="ARBA" id="ARBA00022448"/>
    </source>
</evidence>
<dbReference type="Pfam" id="PF00999">
    <property type="entry name" value="Na_H_Exchanger"/>
    <property type="match status" value="1"/>
</dbReference>
<evidence type="ECO:0000256" key="8">
    <source>
        <dbReference type="ARBA" id="ARBA00023136"/>
    </source>
</evidence>
<evidence type="ECO:0000256" key="5">
    <source>
        <dbReference type="ARBA" id="ARBA00022692"/>
    </source>
</evidence>
<keyword evidence="4" id="KW-1003">Cell membrane</keyword>
<dbReference type="Gene3D" id="1.20.1530.20">
    <property type="match status" value="1"/>
</dbReference>
<dbReference type="Pfam" id="PF02254">
    <property type="entry name" value="TrkA_N"/>
    <property type="match status" value="1"/>
</dbReference>
<feature type="transmembrane region" description="Helical" evidence="9">
    <location>
        <begin position="270"/>
        <end position="288"/>
    </location>
</feature>
<feature type="transmembrane region" description="Helical" evidence="9">
    <location>
        <begin position="183"/>
        <end position="208"/>
    </location>
</feature>
<comment type="subcellular location">
    <subcellularLocation>
        <location evidence="1">Cell membrane</location>
        <topology evidence="1">Multi-pass membrane protein</topology>
    </subcellularLocation>
</comment>
<keyword evidence="13" id="KW-1185">Reference proteome</keyword>
<keyword evidence="8 9" id="KW-0472">Membrane</keyword>
<feature type="transmembrane region" description="Helical" evidence="9">
    <location>
        <begin position="220"/>
        <end position="236"/>
    </location>
</feature>
<dbReference type="InterPro" id="IPR038770">
    <property type="entry name" value="Na+/solute_symporter_sf"/>
</dbReference>
<feature type="domain" description="RCK N-terminal" evidence="11">
    <location>
        <begin position="405"/>
        <end position="494"/>
    </location>
</feature>
<feature type="transmembrane region" description="Helical" evidence="9">
    <location>
        <begin position="58"/>
        <end position="78"/>
    </location>
</feature>
<dbReference type="KEGG" id="pmet:G4Y79_05380"/>
<dbReference type="GO" id="GO:0015297">
    <property type="term" value="F:antiporter activity"/>
    <property type="evidence" value="ECO:0007669"/>
    <property type="project" value="UniProtKB-KW"/>
</dbReference>
<dbReference type="InterPro" id="IPR006153">
    <property type="entry name" value="Cation/H_exchanger_TM"/>
</dbReference>
<dbReference type="Proteomes" id="UP000594468">
    <property type="component" value="Chromosome"/>
</dbReference>
<dbReference type="PANTHER" id="PTHR32507">
    <property type="entry name" value="NA(+)/H(+) ANTIPORTER 1"/>
    <property type="match status" value="1"/>
</dbReference>
<feature type="transmembrane region" description="Helical" evidence="9">
    <location>
        <begin position="294"/>
        <end position="313"/>
    </location>
</feature>
<dbReference type="AlphaFoldDB" id="A0A7S8EBA5"/>
<evidence type="ECO:0000256" key="6">
    <source>
        <dbReference type="ARBA" id="ARBA00022989"/>
    </source>
</evidence>
<evidence type="ECO:0000313" key="13">
    <source>
        <dbReference type="Proteomes" id="UP000594468"/>
    </source>
</evidence>